<evidence type="ECO:0000313" key="2">
    <source>
        <dbReference type="EMBL" id="SNR14743.1"/>
    </source>
</evidence>
<dbReference type="Pfam" id="PF08867">
    <property type="entry name" value="FRG"/>
    <property type="match status" value="1"/>
</dbReference>
<dbReference type="KEGG" id="tje:TJEJU_0982"/>
<dbReference type="RefSeq" id="WP_095069936.1">
    <property type="nucleotide sequence ID" value="NZ_LT899436.1"/>
</dbReference>
<organism evidence="2 3">
    <name type="scientific">Tenacibaculum jejuense</name>
    <dbReference type="NCBI Taxonomy" id="584609"/>
    <lineage>
        <taxon>Bacteria</taxon>
        <taxon>Pseudomonadati</taxon>
        <taxon>Bacteroidota</taxon>
        <taxon>Flavobacteriia</taxon>
        <taxon>Flavobacteriales</taxon>
        <taxon>Flavobacteriaceae</taxon>
        <taxon>Tenacibaculum</taxon>
    </lineage>
</organism>
<dbReference type="InterPro" id="IPR014966">
    <property type="entry name" value="FRG-dom"/>
</dbReference>
<evidence type="ECO:0000259" key="1">
    <source>
        <dbReference type="SMART" id="SM00901"/>
    </source>
</evidence>
<dbReference type="SMART" id="SM00901">
    <property type="entry name" value="FRG"/>
    <property type="match status" value="1"/>
</dbReference>
<dbReference type="Proteomes" id="UP000215214">
    <property type="component" value="Chromosome TJEJU"/>
</dbReference>
<dbReference type="AlphaFoldDB" id="A0A238U6D4"/>
<dbReference type="OrthoDB" id="9816036at2"/>
<reference evidence="2 3" key="1">
    <citation type="submission" date="2017-07" db="EMBL/GenBank/DDBJ databases">
        <authorList>
            <person name="Sun Z.S."/>
            <person name="Albrecht U."/>
            <person name="Echele G."/>
            <person name="Lee C.C."/>
        </authorList>
    </citation>
    <scope>NUCLEOTIDE SEQUENCE [LARGE SCALE GENOMIC DNA]</scope>
    <source>
        <strain evidence="3">type strain: KCTC 22618</strain>
    </source>
</reference>
<gene>
    <name evidence="2" type="ORF">TJEJU_0982</name>
</gene>
<sequence>MDWKINDTNIYAEFKVNTWLEFIENIENNFIDHKEFLFRGHRDSTWKLESTFDRKYKDSLEKIEPRLRVDLSYDKILEIHLNNFKKNSIGKRINPNKNLNDTEWWALGQHYGLDTPLLDWTLSPYIALYFALFNPTTPNSKTRTLWIFSPFALQEIAINQEPEAKFIYEIDSPIDENVRLLSQKGKFTKTPNGKSIEEFLKEDSNLGGFSPVLYRIDIPENLRDLFLRHLNSMNINHSTIFPDLTGASELTNRELEILITFKKWRDTEDFRKRLFTLDHLCHHH</sequence>
<name>A0A238U6D4_9FLAO</name>
<evidence type="ECO:0000313" key="3">
    <source>
        <dbReference type="Proteomes" id="UP000215214"/>
    </source>
</evidence>
<keyword evidence="3" id="KW-1185">Reference proteome</keyword>
<protein>
    <submittedName>
        <fullName evidence="2">Putative FRG domain protein</fullName>
    </submittedName>
</protein>
<dbReference type="EMBL" id="LT899436">
    <property type="protein sequence ID" value="SNR14743.1"/>
    <property type="molecule type" value="Genomic_DNA"/>
</dbReference>
<accession>A0A238U6D4</accession>
<feature type="domain" description="FRG" evidence="1">
    <location>
        <begin position="32"/>
        <end position="146"/>
    </location>
</feature>
<proteinExistence type="predicted"/>